<dbReference type="InterPro" id="IPR035965">
    <property type="entry name" value="PAS-like_dom_sf"/>
</dbReference>
<evidence type="ECO:0000313" key="9">
    <source>
        <dbReference type="EMBL" id="MFC4358410.1"/>
    </source>
</evidence>
<dbReference type="Pfam" id="PF08448">
    <property type="entry name" value="PAS_4"/>
    <property type="match status" value="1"/>
</dbReference>
<dbReference type="Pfam" id="PF15915">
    <property type="entry name" value="BAT"/>
    <property type="match status" value="1"/>
</dbReference>
<dbReference type="PROSITE" id="PS50112">
    <property type="entry name" value="PAS"/>
    <property type="match status" value="1"/>
</dbReference>
<dbReference type="Pfam" id="PF00072">
    <property type="entry name" value="Response_reg"/>
    <property type="match status" value="1"/>
</dbReference>
<reference evidence="9 10" key="1">
    <citation type="journal article" date="2019" name="Int. J. Syst. Evol. Microbiol.">
        <title>The Global Catalogue of Microorganisms (GCM) 10K type strain sequencing project: providing services to taxonomists for standard genome sequencing and annotation.</title>
        <authorList>
            <consortium name="The Broad Institute Genomics Platform"/>
            <consortium name="The Broad Institute Genome Sequencing Center for Infectious Disease"/>
            <person name="Wu L."/>
            <person name="Ma J."/>
        </authorList>
    </citation>
    <scope>NUCLEOTIDE SEQUENCE [LARGE SCALE GENOMIC DNA]</scope>
    <source>
        <strain evidence="9 10">CGMCC 1.12553</strain>
    </source>
</reference>
<evidence type="ECO:0000259" key="7">
    <source>
        <dbReference type="PROSITE" id="PS50112"/>
    </source>
</evidence>
<keyword evidence="3" id="KW-0805">Transcription regulation</keyword>
<dbReference type="Pfam" id="PF04967">
    <property type="entry name" value="HTH_10"/>
    <property type="match status" value="1"/>
</dbReference>
<dbReference type="Gene3D" id="3.30.450.40">
    <property type="match status" value="2"/>
</dbReference>
<dbReference type="PANTHER" id="PTHR34236">
    <property type="entry name" value="DIMETHYL SULFOXIDE REDUCTASE TRANSCRIPTIONAL ACTIVATOR"/>
    <property type="match status" value="1"/>
</dbReference>
<keyword evidence="2" id="KW-0418">Kinase</keyword>
<dbReference type="SUPFAM" id="SSF52172">
    <property type="entry name" value="CheY-like"/>
    <property type="match status" value="1"/>
</dbReference>
<organism evidence="9 10">
    <name type="scientific">Halobium salinum</name>
    <dbReference type="NCBI Taxonomy" id="1364940"/>
    <lineage>
        <taxon>Archaea</taxon>
        <taxon>Methanobacteriati</taxon>
        <taxon>Methanobacteriota</taxon>
        <taxon>Stenosarchaea group</taxon>
        <taxon>Halobacteria</taxon>
        <taxon>Halobacteriales</taxon>
        <taxon>Haloferacaceae</taxon>
        <taxon>Halobium</taxon>
    </lineage>
</organism>
<dbReference type="Proteomes" id="UP001595921">
    <property type="component" value="Unassembled WGS sequence"/>
</dbReference>
<dbReference type="SUPFAM" id="SSF55781">
    <property type="entry name" value="GAF domain-like"/>
    <property type="match status" value="2"/>
</dbReference>
<accession>A0ABD5PBT0</accession>
<evidence type="ECO:0000256" key="2">
    <source>
        <dbReference type="ARBA" id="ARBA00022777"/>
    </source>
</evidence>
<dbReference type="PROSITE" id="PS50110">
    <property type="entry name" value="RESPONSE_REGULATORY"/>
    <property type="match status" value="1"/>
</dbReference>
<feature type="domain" description="PAC" evidence="8">
    <location>
        <begin position="209"/>
        <end position="275"/>
    </location>
</feature>
<comment type="caution">
    <text evidence="5">Lacks conserved residue(s) required for the propagation of feature annotation.</text>
</comment>
<evidence type="ECO:0000256" key="5">
    <source>
        <dbReference type="PROSITE-ProRule" id="PRU00169"/>
    </source>
</evidence>
<dbReference type="SMART" id="SM00091">
    <property type="entry name" value="PAS"/>
    <property type="match status" value="2"/>
</dbReference>
<dbReference type="InterPro" id="IPR013656">
    <property type="entry name" value="PAS_4"/>
</dbReference>
<dbReference type="CDD" id="cd00156">
    <property type="entry name" value="REC"/>
    <property type="match status" value="1"/>
</dbReference>
<evidence type="ECO:0000256" key="4">
    <source>
        <dbReference type="ARBA" id="ARBA00023163"/>
    </source>
</evidence>
<evidence type="ECO:0000313" key="10">
    <source>
        <dbReference type="Proteomes" id="UP001595921"/>
    </source>
</evidence>
<evidence type="ECO:0000256" key="1">
    <source>
        <dbReference type="ARBA" id="ARBA00022679"/>
    </source>
</evidence>
<dbReference type="EMBL" id="JBHSDS010000006">
    <property type="protein sequence ID" value="MFC4358410.1"/>
    <property type="molecule type" value="Genomic_DNA"/>
</dbReference>
<dbReference type="SUPFAM" id="SSF55785">
    <property type="entry name" value="PYP-like sensor domain (PAS domain)"/>
    <property type="match status" value="2"/>
</dbReference>
<dbReference type="Gene3D" id="3.40.50.2300">
    <property type="match status" value="1"/>
</dbReference>
<dbReference type="SMART" id="SM00448">
    <property type="entry name" value="REC"/>
    <property type="match status" value="1"/>
</dbReference>
<dbReference type="InterPro" id="IPR001789">
    <property type="entry name" value="Sig_transdc_resp-reg_receiver"/>
</dbReference>
<dbReference type="SMART" id="SM00065">
    <property type="entry name" value="GAF"/>
    <property type="match status" value="1"/>
</dbReference>
<proteinExistence type="predicted"/>
<dbReference type="InterPro" id="IPR000700">
    <property type="entry name" value="PAS-assoc_C"/>
</dbReference>
<dbReference type="Pfam" id="PF13185">
    <property type="entry name" value="GAF_2"/>
    <property type="match status" value="2"/>
</dbReference>
<dbReference type="NCBIfam" id="TIGR00229">
    <property type="entry name" value="sensory_box"/>
    <property type="match status" value="1"/>
</dbReference>
<keyword evidence="1" id="KW-0808">Transferase</keyword>
<dbReference type="RefSeq" id="WP_267623869.1">
    <property type="nucleotide sequence ID" value="NZ_JAODIW010000008.1"/>
</dbReference>
<keyword evidence="10" id="KW-1185">Reference proteome</keyword>
<dbReference type="GO" id="GO:0016301">
    <property type="term" value="F:kinase activity"/>
    <property type="evidence" value="ECO:0007669"/>
    <property type="project" value="UniProtKB-KW"/>
</dbReference>
<evidence type="ECO:0000259" key="6">
    <source>
        <dbReference type="PROSITE" id="PS50110"/>
    </source>
</evidence>
<dbReference type="PANTHER" id="PTHR34236:SF1">
    <property type="entry name" value="DIMETHYL SULFOXIDE REDUCTASE TRANSCRIPTIONAL ACTIVATOR"/>
    <property type="match status" value="1"/>
</dbReference>
<name>A0ABD5PBT0_9EURY</name>
<comment type="caution">
    <text evidence="9">The sequence shown here is derived from an EMBL/GenBank/DDBJ whole genome shotgun (WGS) entry which is preliminary data.</text>
</comment>
<gene>
    <name evidence="9" type="ORF">ACFO0N_10695</name>
</gene>
<protein>
    <submittedName>
        <fullName evidence="9">Bacterio-opsin activator domain-containing protein</fullName>
    </submittedName>
</protein>
<dbReference type="InterPro" id="IPR007050">
    <property type="entry name" value="HTH_bacterioopsin"/>
</dbReference>
<dbReference type="AlphaFoldDB" id="A0ABD5PBT0"/>
<dbReference type="InterPro" id="IPR029016">
    <property type="entry name" value="GAF-like_dom_sf"/>
</dbReference>
<dbReference type="InterPro" id="IPR011006">
    <property type="entry name" value="CheY-like_superfamily"/>
</dbReference>
<dbReference type="InterPro" id="IPR000014">
    <property type="entry name" value="PAS"/>
</dbReference>
<evidence type="ECO:0000259" key="8">
    <source>
        <dbReference type="PROSITE" id="PS50113"/>
    </source>
</evidence>
<feature type="domain" description="Response regulatory" evidence="6">
    <location>
        <begin position="16"/>
        <end position="132"/>
    </location>
</feature>
<dbReference type="InterPro" id="IPR031803">
    <property type="entry name" value="BAT_GAF/HTH-assoc"/>
</dbReference>
<evidence type="ECO:0000256" key="3">
    <source>
        <dbReference type="ARBA" id="ARBA00023015"/>
    </source>
</evidence>
<dbReference type="PROSITE" id="PS50113">
    <property type="entry name" value="PAC"/>
    <property type="match status" value="1"/>
</dbReference>
<dbReference type="Gene3D" id="3.30.450.20">
    <property type="entry name" value="PAS domain"/>
    <property type="match status" value="2"/>
</dbReference>
<feature type="domain" description="PAS" evidence="7">
    <location>
        <begin position="276"/>
        <end position="318"/>
    </location>
</feature>
<dbReference type="InterPro" id="IPR003018">
    <property type="entry name" value="GAF"/>
</dbReference>
<keyword evidence="4" id="KW-0804">Transcription</keyword>
<sequence>MVTATGPSKPLSDRLSVLVVDAATDGNDVYRHLVGTEGITATRVTNGSDCLARLGSRGETVDCILLTDDLAEMPSTELIEEVREEHSGIPVVLVATEGSEDLASRALAAGATDYLPADAIGDDFDVELRNRLTRAVTTYRARRETTRHANQFDALFDDQDTFLWVVGTDGRISQVNDTATAAVSENRANLLGTRFEKSRWWDGSRTDRETVENAFRSAMDGDVVRFETDVRAAERFVELDLSFRPVTNGVGEVTSVIVEGTDISERVQLERDLRQSEELHRVTLNNMTDTVLVTDDEGAFTYICPNVHFIFGYSAGEIREMGNIDEVLGADLFEDEELESEGVLTNVECTATDKRGREHTLLVNVRDVSIQGGTTLYSCRDITKRKERERALTALHRTSRNLLYAETEAEVAEIAIDDATEILDLDACGVYLFDSEANELWPAAVTGRRLSESVSRLSLEEPGPSGEAFVEQTARRFGEGNRGVGGTAPDVAFDEGIAVPLSDHGVLVVGSDGPEGFDSVTEEIVDLLAATTEAALDRVERETELRERDVELEQRNRQLLELDRTNEIIREIDQTLIAADSRAEIEHAVCDRLTGDGRFAFAWVGRVEPGSDRVHPKAWSGDGRGYLDSVRLSKTESREPSVLATTDGDTTVVTSVGKDLSTAPWRREALSRGYQSVVSVPLSRGDAAYGVLTVYADRPDAFEDRGTAILSELGETTAAAIQAIERKEALVSDQVTELDYRLTDSNCVFRTMAAAASCDIELVGGVQQTEHGVRLLASLDSAELRHAIEAMDELTQIQSVRLVSDDECLIQVTIAGEFVATFLAEHGAAVESLRATPDAAHLSVVVPRPVDARTIDRVLTGRYPNAELLAQRTNDRPALTGGRFRARITDRLTDRQLEVAQMAHHSGYFETPRRNGGEEVANRLGISSTAFYDHVRNVQQKLFTELFSETQTHRVEG</sequence>
<dbReference type="CDD" id="cd00130">
    <property type="entry name" value="PAS"/>
    <property type="match status" value="2"/>
</dbReference>